<dbReference type="GO" id="GO:0006405">
    <property type="term" value="P:RNA export from nucleus"/>
    <property type="evidence" value="ECO:0007669"/>
    <property type="project" value="TreeGrafter"/>
</dbReference>
<dbReference type="OrthoDB" id="344345at2759"/>
<dbReference type="InterPro" id="IPR007758">
    <property type="entry name" value="Nucleoporin_NSP1_C"/>
</dbReference>
<dbReference type="AlphaFoldDB" id="A0A6A6FQ74"/>
<evidence type="ECO:0000256" key="4">
    <source>
        <dbReference type="ARBA" id="ARBA00005911"/>
    </source>
</evidence>
<evidence type="ECO:0000313" key="15">
    <source>
        <dbReference type="EMBL" id="KAF2215626.1"/>
    </source>
</evidence>
<dbReference type="PANTHER" id="PTHR12084:SF0">
    <property type="entry name" value="NUCLEAR PORE GLYCOPROTEIN P62"/>
    <property type="match status" value="1"/>
</dbReference>
<dbReference type="PANTHER" id="PTHR12084">
    <property type="entry name" value="NUCLEAR PORE GLYCOPROTEIN P62-RELATED"/>
    <property type="match status" value="1"/>
</dbReference>
<keyword evidence="6" id="KW-0509">mRNA transport</keyword>
<dbReference type="GO" id="GO:0005543">
    <property type="term" value="F:phospholipid binding"/>
    <property type="evidence" value="ECO:0007669"/>
    <property type="project" value="TreeGrafter"/>
</dbReference>
<organism evidence="15 16">
    <name type="scientific">Cercospora zeae-maydis SCOH1-5</name>
    <dbReference type="NCBI Taxonomy" id="717836"/>
    <lineage>
        <taxon>Eukaryota</taxon>
        <taxon>Fungi</taxon>
        <taxon>Dikarya</taxon>
        <taxon>Ascomycota</taxon>
        <taxon>Pezizomycotina</taxon>
        <taxon>Dothideomycetes</taxon>
        <taxon>Dothideomycetidae</taxon>
        <taxon>Mycosphaerellales</taxon>
        <taxon>Mycosphaerellaceae</taxon>
        <taxon>Cercospora</taxon>
    </lineage>
</organism>
<keyword evidence="16" id="KW-1185">Reference proteome</keyword>
<keyword evidence="9" id="KW-0906">Nuclear pore complex</keyword>
<keyword evidence="5" id="KW-0813">Transport</keyword>
<dbReference type="FunFam" id="1.20.5.170:FF:000040">
    <property type="entry name" value="Nuclear pore glycoprotein p62"/>
    <property type="match status" value="1"/>
</dbReference>
<dbReference type="GO" id="GO:0044613">
    <property type="term" value="C:nuclear pore central transport channel"/>
    <property type="evidence" value="ECO:0007669"/>
    <property type="project" value="TreeGrafter"/>
</dbReference>
<keyword evidence="7" id="KW-0653">Protein transport</keyword>
<evidence type="ECO:0000256" key="12">
    <source>
        <dbReference type="ARBA" id="ARBA00078941"/>
    </source>
</evidence>
<protein>
    <recommendedName>
        <fullName evidence="11">Nucleoporin NSP1</fullName>
    </recommendedName>
    <alternativeName>
        <fullName evidence="12">Nuclear pore protein NSP1</fullName>
    </alternativeName>
    <alternativeName>
        <fullName evidence="13">Nucleoskeletal-like protein</fullName>
    </alternativeName>
</protein>
<evidence type="ECO:0000256" key="10">
    <source>
        <dbReference type="ARBA" id="ARBA00023242"/>
    </source>
</evidence>
<gene>
    <name evidence="15" type="ORF">CERZMDRAFT_34547</name>
</gene>
<keyword evidence="10" id="KW-0539">Nucleus</keyword>
<name>A0A6A6FQ74_9PEZI</name>
<dbReference type="Gene3D" id="1.20.5.170">
    <property type="match status" value="1"/>
</dbReference>
<evidence type="ECO:0000256" key="5">
    <source>
        <dbReference type="ARBA" id="ARBA00022448"/>
    </source>
</evidence>
<reference evidence="15" key="1">
    <citation type="journal article" date="2020" name="Stud. Mycol.">
        <title>101 Dothideomycetes genomes: a test case for predicting lifestyles and emergence of pathogens.</title>
        <authorList>
            <person name="Haridas S."/>
            <person name="Albert R."/>
            <person name="Binder M."/>
            <person name="Bloem J."/>
            <person name="Labutti K."/>
            <person name="Salamov A."/>
            <person name="Andreopoulos B."/>
            <person name="Baker S."/>
            <person name="Barry K."/>
            <person name="Bills G."/>
            <person name="Bluhm B."/>
            <person name="Cannon C."/>
            <person name="Castanera R."/>
            <person name="Culley D."/>
            <person name="Daum C."/>
            <person name="Ezra D."/>
            <person name="Gonzalez J."/>
            <person name="Henrissat B."/>
            <person name="Kuo A."/>
            <person name="Liang C."/>
            <person name="Lipzen A."/>
            <person name="Lutzoni F."/>
            <person name="Magnuson J."/>
            <person name="Mondo S."/>
            <person name="Nolan M."/>
            <person name="Ohm R."/>
            <person name="Pangilinan J."/>
            <person name="Park H.-J."/>
            <person name="Ramirez L."/>
            <person name="Alfaro M."/>
            <person name="Sun H."/>
            <person name="Tritt A."/>
            <person name="Yoshinaga Y."/>
            <person name="Zwiers L.-H."/>
            <person name="Turgeon B."/>
            <person name="Goodwin S."/>
            <person name="Spatafora J."/>
            <person name="Crous P."/>
            <person name="Grigoriev I."/>
        </authorList>
    </citation>
    <scope>NUCLEOTIDE SEQUENCE</scope>
    <source>
        <strain evidence="15">SCOH1-5</strain>
    </source>
</reference>
<dbReference type="SUPFAM" id="SSF57997">
    <property type="entry name" value="Tropomyosin"/>
    <property type="match status" value="1"/>
</dbReference>
<evidence type="ECO:0000256" key="13">
    <source>
        <dbReference type="ARBA" id="ARBA00081079"/>
    </source>
</evidence>
<dbReference type="GO" id="GO:0006606">
    <property type="term" value="P:protein import into nucleus"/>
    <property type="evidence" value="ECO:0007669"/>
    <property type="project" value="TreeGrafter"/>
</dbReference>
<dbReference type="EMBL" id="ML992665">
    <property type="protein sequence ID" value="KAF2215626.1"/>
    <property type="molecule type" value="Genomic_DNA"/>
</dbReference>
<proteinExistence type="inferred from homology"/>
<evidence type="ECO:0000256" key="2">
    <source>
        <dbReference type="ARBA" id="ARBA00004567"/>
    </source>
</evidence>
<evidence type="ECO:0000256" key="1">
    <source>
        <dbReference type="ARBA" id="ARBA00004335"/>
    </source>
</evidence>
<dbReference type="GO" id="GO:0017056">
    <property type="term" value="F:structural constituent of nuclear pore"/>
    <property type="evidence" value="ECO:0007669"/>
    <property type="project" value="InterPro"/>
</dbReference>
<evidence type="ECO:0000259" key="14">
    <source>
        <dbReference type="Pfam" id="PF05064"/>
    </source>
</evidence>
<dbReference type="GO" id="GO:0031965">
    <property type="term" value="C:nuclear membrane"/>
    <property type="evidence" value="ECO:0007669"/>
    <property type="project" value="UniProtKB-SubCell"/>
</dbReference>
<dbReference type="GO" id="GO:0051028">
    <property type="term" value="P:mRNA transport"/>
    <property type="evidence" value="ECO:0007669"/>
    <property type="project" value="UniProtKB-KW"/>
</dbReference>
<feature type="non-terminal residue" evidence="15">
    <location>
        <position position="1"/>
    </location>
</feature>
<keyword evidence="8" id="KW-0811">Translocation</keyword>
<comment type="subcellular location">
    <subcellularLocation>
        <location evidence="1">Nucleus membrane</location>
        <topology evidence="1">Peripheral membrane protein</topology>
        <orientation evidence="1">Cytoplasmic side</orientation>
    </subcellularLocation>
    <subcellularLocation>
        <location evidence="3">Nucleus membrane</location>
        <topology evidence="3">Peripheral membrane protein</topology>
        <orientation evidence="3">Nucleoplasmic side</orientation>
    </subcellularLocation>
    <subcellularLocation>
        <location evidence="2">Nucleus</location>
        <location evidence="2">Nuclear pore complex</location>
    </subcellularLocation>
</comment>
<comment type="similarity">
    <text evidence="4">Belongs to the nucleoporin NSP1/NUP62 family.</text>
</comment>
<accession>A0A6A6FQ74</accession>
<evidence type="ECO:0000256" key="6">
    <source>
        <dbReference type="ARBA" id="ARBA00022816"/>
    </source>
</evidence>
<evidence type="ECO:0000256" key="9">
    <source>
        <dbReference type="ARBA" id="ARBA00023132"/>
    </source>
</evidence>
<dbReference type="Pfam" id="PF05064">
    <property type="entry name" value="Nsp1_C"/>
    <property type="match status" value="1"/>
</dbReference>
<evidence type="ECO:0000256" key="7">
    <source>
        <dbReference type="ARBA" id="ARBA00022927"/>
    </source>
</evidence>
<evidence type="ECO:0000256" key="11">
    <source>
        <dbReference type="ARBA" id="ARBA00068864"/>
    </source>
</evidence>
<evidence type="ECO:0000256" key="3">
    <source>
        <dbReference type="ARBA" id="ARBA00004620"/>
    </source>
</evidence>
<feature type="domain" description="Nucleoporin NSP1-like C-terminal" evidence="14">
    <location>
        <begin position="1"/>
        <end position="89"/>
    </location>
</feature>
<evidence type="ECO:0000313" key="16">
    <source>
        <dbReference type="Proteomes" id="UP000799539"/>
    </source>
</evidence>
<evidence type="ECO:0000256" key="8">
    <source>
        <dbReference type="ARBA" id="ARBA00023010"/>
    </source>
</evidence>
<sequence>LDEVLTIWSTSLTQHQKTFQNLAQRVSAWDRQLVENSTKISTLYGRCFQAERDCSEVERQLTNVEHTQHEIEHFLDKYEEEVDKMMQNSGIGEDGIGGVDAERERTYKTAEHCAGRLGDLQNSLTDMVDEINTTSGKLTTNKSLSDDGPNGDPLRQIVSILNSHLVQLQKIGTGAQDLQNKVSAAQREARTLNNSHGLNGGRQWVEDFGASYLGRR</sequence>
<dbReference type="Proteomes" id="UP000799539">
    <property type="component" value="Unassembled WGS sequence"/>
</dbReference>
<dbReference type="InterPro" id="IPR026010">
    <property type="entry name" value="NSP1/NUP62"/>
</dbReference>